<evidence type="ECO:0000313" key="2">
    <source>
        <dbReference type="EMBL" id="PNY23825.1"/>
    </source>
</evidence>
<evidence type="ECO:0000256" key="1">
    <source>
        <dbReference type="SAM" id="MobiDB-lite"/>
    </source>
</evidence>
<reference evidence="2 3" key="1">
    <citation type="submission" date="2017-08" db="EMBL/GenBank/DDBJ databases">
        <title>Harnessing the power of phylogenomics to disentangle the directionality and signatures of interkingdom host jumping in the parasitic fungal genus Tolypocladium.</title>
        <authorList>
            <person name="Quandt C.A."/>
            <person name="Patterson W."/>
            <person name="Spatafora J.W."/>
        </authorList>
    </citation>
    <scope>NUCLEOTIDE SEQUENCE [LARGE SCALE GENOMIC DNA]</scope>
    <source>
        <strain evidence="2 3">CBS 113982</strain>
    </source>
</reference>
<dbReference type="Proteomes" id="UP000236621">
    <property type="component" value="Unassembled WGS sequence"/>
</dbReference>
<dbReference type="EMBL" id="NRSZ01001037">
    <property type="protein sequence ID" value="PNY23825.1"/>
    <property type="molecule type" value="Genomic_DNA"/>
</dbReference>
<feature type="region of interest" description="Disordered" evidence="1">
    <location>
        <begin position="63"/>
        <end position="85"/>
    </location>
</feature>
<evidence type="ECO:0000313" key="3">
    <source>
        <dbReference type="Proteomes" id="UP000236621"/>
    </source>
</evidence>
<organism evidence="2 3">
    <name type="scientific">Tolypocladium capitatum</name>
    <dbReference type="NCBI Taxonomy" id="45235"/>
    <lineage>
        <taxon>Eukaryota</taxon>
        <taxon>Fungi</taxon>
        <taxon>Dikarya</taxon>
        <taxon>Ascomycota</taxon>
        <taxon>Pezizomycotina</taxon>
        <taxon>Sordariomycetes</taxon>
        <taxon>Hypocreomycetidae</taxon>
        <taxon>Hypocreales</taxon>
        <taxon>Ophiocordycipitaceae</taxon>
        <taxon>Tolypocladium</taxon>
    </lineage>
</organism>
<keyword evidence="3" id="KW-1185">Reference proteome</keyword>
<name>A0A2K3Q8D8_9HYPO</name>
<protein>
    <submittedName>
        <fullName evidence="2">Uncharacterized protein</fullName>
    </submittedName>
</protein>
<gene>
    <name evidence="2" type="ORF">TCAP_06232</name>
</gene>
<comment type="caution">
    <text evidence="2">The sequence shown here is derived from an EMBL/GenBank/DDBJ whole genome shotgun (WGS) entry which is preliminary data.</text>
</comment>
<dbReference type="AlphaFoldDB" id="A0A2K3Q8D8"/>
<sequence>MSWRLREGELESYRYSHRSYGYATAYEDGSRRRSRPYVRHVPRRSSYATTYGTYIYPPADSARKHCPQTPEADRTPPCSCGGGDRHKSRWTCRPVPREFFSADDGSTKSRTVIDVVDRTGGPLSLRHGGKFPVSLSPHATVDDIISMLAPDRRRHKILVKWRDGNYEDLDEMIQVDEIRRYATGLEVKERKRVRWV</sequence>
<accession>A0A2K3Q8D8</accession>
<dbReference type="OrthoDB" id="4922863at2759"/>
<proteinExistence type="predicted"/>